<dbReference type="NCBIfam" id="TIGR01579">
    <property type="entry name" value="MiaB-like-C"/>
    <property type="match status" value="1"/>
</dbReference>
<dbReference type="SUPFAM" id="SSF102114">
    <property type="entry name" value="Radical SAM enzymes"/>
    <property type="match status" value="1"/>
</dbReference>
<evidence type="ECO:0000256" key="15">
    <source>
        <dbReference type="ARBA" id="ARBA00069898"/>
    </source>
</evidence>
<dbReference type="Pfam" id="PF04055">
    <property type="entry name" value="Radical_SAM"/>
    <property type="match status" value="1"/>
</dbReference>
<dbReference type="CDD" id="cd01335">
    <property type="entry name" value="Radical_SAM"/>
    <property type="match status" value="1"/>
</dbReference>
<evidence type="ECO:0000259" key="17">
    <source>
        <dbReference type="PROSITE" id="PS51918"/>
    </source>
</evidence>
<dbReference type="GO" id="GO:0046872">
    <property type="term" value="F:metal ion binding"/>
    <property type="evidence" value="ECO:0007669"/>
    <property type="project" value="UniProtKB-KW"/>
</dbReference>
<dbReference type="InterPro" id="IPR020612">
    <property type="entry name" value="Methylthiotransferase_CS"/>
</dbReference>
<evidence type="ECO:0000256" key="5">
    <source>
        <dbReference type="ARBA" id="ARBA00022490"/>
    </source>
</evidence>
<feature type="domain" description="MTTase N-terminal" evidence="16">
    <location>
        <begin position="4"/>
        <end position="116"/>
    </location>
</feature>
<dbReference type="PROSITE" id="PS51918">
    <property type="entry name" value="RADICAL_SAM"/>
    <property type="match status" value="1"/>
</dbReference>
<dbReference type="InterPro" id="IPR007197">
    <property type="entry name" value="rSAM"/>
</dbReference>
<dbReference type="SFLD" id="SFLDF00295">
    <property type="entry name" value="threonylcarbamoyladenosine_tRN"/>
    <property type="match status" value="1"/>
</dbReference>
<keyword evidence="4" id="KW-0004">4Fe-4S</keyword>
<evidence type="ECO:0000313" key="18">
    <source>
        <dbReference type="EMBL" id="EFW03929.1"/>
    </source>
</evidence>
<keyword evidence="6" id="KW-0808">Transferase</keyword>
<evidence type="ECO:0000256" key="13">
    <source>
        <dbReference type="ARBA" id="ARBA00051661"/>
    </source>
</evidence>
<dbReference type="InterPro" id="IPR013848">
    <property type="entry name" value="Methylthiotransferase_N"/>
</dbReference>
<dbReference type="FunFam" id="3.40.50.12160:FF:000004">
    <property type="entry name" value="Threonylcarbamoyladenosine tRNA methylthiotransferase MtaB"/>
    <property type="match status" value="1"/>
</dbReference>
<comment type="catalytic activity">
    <reaction evidence="13">
        <text>N(6)-L-threonylcarbamoyladenosine(37) in tRNA + (sulfur carrier)-SH + AH2 + 2 S-adenosyl-L-methionine = 2-methylsulfanyl-N(6)-L-threonylcarbamoyladenosine(37) in tRNA + (sulfur carrier)-H + 5'-deoxyadenosine + L-methionine + A + S-adenosyl-L-homocysteine + 2 H(+)</text>
        <dbReference type="Rhea" id="RHEA:37075"/>
        <dbReference type="Rhea" id="RHEA-COMP:10163"/>
        <dbReference type="Rhea" id="RHEA-COMP:11092"/>
        <dbReference type="Rhea" id="RHEA-COMP:14737"/>
        <dbReference type="Rhea" id="RHEA-COMP:14739"/>
        <dbReference type="ChEBI" id="CHEBI:13193"/>
        <dbReference type="ChEBI" id="CHEBI:15378"/>
        <dbReference type="ChEBI" id="CHEBI:17319"/>
        <dbReference type="ChEBI" id="CHEBI:17499"/>
        <dbReference type="ChEBI" id="CHEBI:29917"/>
        <dbReference type="ChEBI" id="CHEBI:57844"/>
        <dbReference type="ChEBI" id="CHEBI:57856"/>
        <dbReference type="ChEBI" id="CHEBI:59789"/>
        <dbReference type="ChEBI" id="CHEBI:64428"/>
        <dbReference type="ChEBI" id="CHEBI:74418"/>
        <dbReference type="ChEBI" id="CHEBI:74420"/>
        <dbReference type="EC" id="2.8.4.5"/>
    </reaction>
</comment>
<reference evidence="18 19" key="1">
    <citation type="submission" date="2010-12" db="EMBL/GenBank/DDBJ databases">
        <title>The Genome Sequence of Coprobacillus sp. strain 29_1.</title>
        <authorList>
            <consortium name="The Broad Institute Genome Sequencing Platform"/>
            <person name="Earl A."/>
            <person name="Ward D."/>
            <person name="Feldgarden M."/>
            <person name="Gevers D."/>
            <person name="Daigneault M."/>
            <person name="Sibley C.D."/>
            <person name="White A."/>
            <person name="Strauss J."/>
            <person name="Allen-Vercoe E."/>
            <person name="Young S.K."/>
            <person name="Zeng Q."/>
            <person name="Gargeya S."/>
            <person name="Fitzgerald M."/>
            <person name="Haas B."/>
            <person name="Abouelleil A."/>
            <person name="Alvarado L."/>
            <person name="Arachchi H.M."/>
            <person name="Berlin A."/>
            <person name="Brown A."/>
            <person name="Chapman S.B."/>
            <person name="Chen Z."/>
            <person name="Dunbar C."/>
            <person name="Freedman E."/>
            <person name="Gearin G."/>
            <person name="Gellesch M."/>
            <person name="Goldberg J."/>
            <person name="Griggs A."/>
            <person name="Gujja S."/>
            <person name="Heilman E."/>
            <person name="Heiman D."/>
            <person name="Howarth C."/>
            <person name="Larson L."/>
            <person name="Lui A."/>
            <person name="MacDonald P.J.P."/>
            <person name="Mehta T."/>
            <person name="Montmayeur A."/>
            <person name="Murphy C."/>
            <person name="Neiman D."/>
            <person name="Pearson M."/>
            <person name="Priest M."/>
            <person name="Roberts A."/>
            <person name="Saif S."/>
            <person name="Shea T."/>
            <person name="Shenoy N."/>
            <person name="Sisk P."/>
            <person name="Stolte C."/>
            <person name="Sykes S."/>
            <person name="White J."/>
            <person name="Yandava C."/>
            <person name="Nusbaum C."/>
            <person name="Birren B."/>
        </authorList>
    </citation>
    <scope>NUCLEOTIDE SEQUENCE [LARGE SCALE GENOMIC DNA]</scope>
    <source>
        <strain evidence="18 19">29_1</strain>
    </source>
</reference>
<dbReference type="SFLD" id="SFLDG01082">
    <property type="entry name" value="B12-binding_domain_containing"/>
    <property type="match status" value="1"/>
</dbReference>
<comment type="similarity">
    <text evidence="14">Belongs to the methylthiotransferase family. MtaB subfamily.</text>
</comment>
<dbReference type="InterPro" id="IPR023404">
    <property type="entry name" value="rSAM_horseshoe"/>
</dbReference>
<dbReference type="GO" id="GO:0051539">
    <property type="term" value="F:4 iron, 4 sulfur cluster binding"/>
    <property type="evidence" value="ECO:0007669"/>
    <property type="project" value="UniProtKB-KW"/>
</dbReference>
<evidence type="ECO:0000256" key="2">
    <source>
        <dbReference type="ARBA" id="ARBA00002399"/>
    </source>
</evidence>
<dbReference type="InterPro" id="IPR038135">
    <property type="entry name" value="Methylthiotransferase_N_sf"/>
</dbReference>
<dbReference type="InterPro" id="IPR034557">
    <property type="entry name" value="ThrcA_tRNA_MEthiotransferase"/>
</dbReference>
<dbReference type="NCBIfam" id="TIGR00089">
    <property type="entry name" value="MiaB/RimO family radical SAM methylthiotransferase"/>
    <property type="match status" value="1"/>
</dbReference>
<evidence type="ECO:0000259" key="16">
    <source>
        <dbReference type="PROSITE" id="PS51449"/>
    </source>
</evidence>
<organism evidence="18 19">
    <name type="scientific">Coprobacillus cateniformis</name>
    <dbReference type="NCBI Taxonomy" id="100884"/>
    <lineage>
        <taxon>Bacteria</taxon>
        <taxon>Bacillati</taxon>
        <taxon>Bacillota</taxon>
        <taxon>Erysipelotrichia</taxon>
        <taxon>Erysipelotrichales</taxon>
        <taxon>Coprobacillaceae</taxon>
        <taxon>Coprobacillus</taxon>
    </lineage>
</organism>
<dbReference type="FunFam" id="3.80.30.20:FF:000001">
    <property type="entry name" value="tRNA-2-methylthio-N(6)-dimethylallyladenosine synthase 2"/>
    <property type="match status" value="1"/>
</dbReference>
<evidence type="ECO:0000256" key="12">
    <source>
        <dbReference type="ARBA" id="ARBA00031213"/>
    </source>
</evidence>
<name>E7GD78_9FIRM</name>
<evidence type="ECO:0000256" key="1">
    <source>
        <dbReference type="ARBA" id="ARBA00001966"/>
    </source>
</evidence>
<dbReference type="Pfam" id="PF00919">
    <property type="entry name" value="UPF0004"/>
    <property type="match status" value="1"/>
</dbReference>
<evidence type="ECO:0000256" key="8">
    <source>
        <dbReference type="ARBA" id="ARBA00022694"/>
    </source>
</evidence>
<keyword evidence="7" id="KW-0949">S-adenosyl-L-methionine</keyword>
<dbReference type="SMART" id="SM00729">
    <property type="entry name" value="Elp3"/>
    <property type="match status" value="1"/>
</dbReference>
<evidence type="ECO:0000313" key="19">
    <source>
        <dbReference type="Proteomes" id="UP000003157"/>
    </source>
</evidence>
<evidence type="ECO:0000256" key="9">
    <source>
        <dbReference type="ARBA" id="ARBA00022723"/>
    </source>
</evidence>
<feature type="domain" description="Radical SAM core" evidence="17">
    <location>
        <begin position="141"/>
        <end position="371"/>
    </location>
</feature>
<dbReference type="InterPro" id="IPR006467">
    <property type="entry name" value="MiaB-like_bact"/>
</dbReference>
<dbReference type="InterPro" id="IPR058240">
    <property type="entry name" value="rSAM_sf"/>
</dbReference>
<keyword evidence="11" id="KW-0411">Iron-sulfur</keyword>
<keyword evidence="5" id="KW-0963">Cytoplasm</keyword>
<dbReference type="SFLD" id="SFLDS00029">
    <property type="entry name" value="Radical_SAM"/>
    <property type="match status" value="1"/>
</dbReference>
<dbReference type="Proteomes" id="UP000003157">
    <property type="component" value="Unassembled WGS sequence"/>
</dbReference>
<dbReference type="PANTHER" id="PTHR11918">
    <property type="entry name" value="RADICAL SAM PROTEINS"/>
    <property type="match status" value="1"/>
</dbReference>
<accession>E7GD78</accession>
<dbReference type="EMBL" id="ADKX01000041">
    <property type="protein sequence ID" value="EFW03929.1"/>
    <property type="molecule type" value="Genomic_DNA"/>
</dbReference>
<evidence type="ECO:0000256" key="3">
    <source>
        <dbReference type="ARBA" id="ARBA00013273"/>
    </source>
</evidence>
<evidence type="ECO:0000256" key="6">
    <source>
        <dbReference type="ARBA" id="ARBA00022679"/>
    </source>
</evidence>
<evidence type="ECO:0000256" key="11">
    <source>
        <dbReference type="ARBA" id="ARBA00023014"/>
    </source>
</evidence>
<proteinExistence type="inferred from homology"/>
<dbReference type="AlphaFoldDB" id="E7GD78"/>
<keyword evidence="19" id="KW-1185">Reference proteome</keyword>
<comment type="cofactor">
    <cofactor evidence="1">
        <name>[4Fe-4S] cluster</name>
        <dbReference type="ChEBI" id="CHEBI:49883"/>
    </cofactor>
</comment>
<keyword evidence="9" id="KW-0479">Metal-binding</keyword>
<evidence type="ECO:0000256" key="4">
    <source>
        <dbReference type="ARBA" id="ARBA00022485"/>
    </source>
</evidence>
<dbReference type="Gene3D" id="3.40.50.12160">
    <property type="entry name" value="Methylthiotransferase, N-terminal domain"/>
    <property type="match status" value="1"/>
</dbReference>
<dbReference type="Gene3D" id="3.80.30.20">
    <property type="entry name" value="tm_1862 like domain"/>
    <property type="match status" value="1"/>
</dbReference>
<dbReference type="PROSITE" id="PS51449">
    <property type="entry name" value="MTTASE_N"/>
    <property type="match status" value="1"/>
</dbReference>
<comment type="function">
    <text evidence="2">Catalyzes the methylthiolation of N6-threonylcarbamoyladenosine (t(6)A), leading to the formation of 2-methylthio-N6-threonylcarbamoyladenosine (ms(2)t(6)A) at position 37 in tRNAs that read codons beginning with adenine.</text>
</comment>
<dbReference type="InterPro" id="IPR006638">
    <property type="entry name" value="Elp3/MiaA/NifB-like_rSAM"/>
</dbReference>
<protein>
    <recommendedName>
        <fullName evidence="15">Threonylcarbamoyladenosine tRNA methylthiotransferase MtaB</fullName>
        <ecNumber evidence="3">2.8.4.5</ecNumber>
    </recommendedName>
    <alternativeName>
        <fullName evidence="12">tRNA-t(6)A37 methylthiotransferase</fullName>
    </alternativeName>
</protein>
<dbReference type="HOGENOM" id="CLU_018697_1_0_9"/>
<evidence type="ECO:0000256" key="10">
    <source>
        <dbReference type="ARBA" id="ARBA00023004"/>
    </source>
</evidence>
<dbReference type="SFLD" id="SFLDG01061">
    <property type="entry name" value="methylthiotransferase"/>
    <property type="match status" value="1"/>
</dbReference>
<comment type="caution">
    <text evidence="18">The sequence shown here is derived from an EMBL/GenBank/DDBJ whole genome shotgun (WGS) entry which is preliminary data.</text>
</comment>
<dbReference type="PROSITE" id="PS01278">
    <property type="entry name" value="MTTASE_RADICAL"/>
    <property type="match status" value="1"/>
</dbReference>
<evidence type="ECO:0000256" key="7">
    <source>
        <dbReference type="ARBA" id="ARBA00022691"/>
    </source>
</evidence>
<dbReference type="eggNOG" id="COG0621">
    <property type="taxonomic scope" value="Bacteria"/>
</dbReference>
<dbReference type="InterPro" id="IPR005839">
    <property type="entry name" value="Methylthiotransferase"/>
</dbReference>
<keyword evidence="10" id="KW-0408">Iron</keyword>
<evidence type="ECO:0000256" key="14">
    <source>
        <dbReference type="ARBA" id="ARBA00061574"/>
    </source>
</evidence>
<dbReference type="EC" id="2.8.4.5" evidence="3"/>
<gene>
    <name evidence="18" type="ORF">HMPREF9488_02721</name>
</gene>
<dbReference type="GO" id="GO:0035598">
    <property type="term" value="F:tRNA (N(6)-L-threonylcarbamoyladenosine(37)-C(2))-methylthiotransferase activity"/>
    <property type="evidence" value="ECO:0007669"/>
    <property type="project" value="UniProtKB-EC"/>
</dbReference>
<keyword evidence="8" id="KW-0819">tRNA processing</keyword>
<dbReference type="STRING" id="100884.GCA_000269565_00373"/>
<sequence>MFMKTVAFLTLGCKVNTYESEAMLKLFHQAGYEAVDFKDKADVYVINTCTVTNTGDSKSRQMIRKAIRQNEKAIVCVVGCYSQVASEEVVSIEGVGVVLGTQFRNQIVDFVNEYKTTQKPVIKVADVMKLSRFEDLDIDEFTRNTRAFLKIQDGCNNFCTYCIIPYARGQIRSRTPESVLKQAQSLVDHGFVEIVLTGIHTAGYGQDFENYSFYDLLVDLTTKIKGLKRLRISSIEMSQITQEIIDLIAMSPIIVDHLHIPIQSGCDATLKRMNRHYTTAEFSDKLRDLKEKLPSLSVTTDVIVGFPGETEEEFQQTYQWIEKMHFNQLHVFPYSIRKGTPAARMKDQIDGHVKHDRVKSLMDLSQRLQSEFASYQIGKTLEVLIEERHGDRMVGHASNYLKVHVDLPDSSIGHIYRVKILSQNGTELIGCVESEKNK</sequence>
<dbReference type="PANTHER" id="PTHR11918:SF45">
    <property type="entry name" value="THREONYLCARBAMOYLADENOSINE TRNA METHYLTHIOTRANSFERASE"/>
    <property type="match status" value="1"/>
</dbReference>